<name>A0A552HPC1_MICVR</name>
<dbReference type="EMBL" id="SFAZ01000182">
    <property type="protein sequence ID" value="TRU73053.1"/>
    <property type="molecule type" value="Genomic_DNA"/>
</dbReference>
<comment type="caution">
    <text evidence="1">The sequence shown here is derived from an EMBL/GenBank/DDBJ whole genome shotgun (WGS) entry which is preliminary data.</text>
</comment>
<dbReference type="AlphaFoldDB" id="A0A552HPC1"/>
<organism evidence="1 2">
    <name type="scientific">Microcystis viridis Mv_BB_P_19951000_S68D</name>
    <dbReference type="NCBI Taxonomy" id="2486270"/>
    <lineage>
        <taxon>Bacteria</taxon>
        <taxon>Bacillati</taxon>
        <taxon>Cyanobacteriota</taxon>
        <taxon>Cyanophyceae</taxon>
        <taxon>Oscillatoriophycideae</taxon>
        <taxon>Chroococcales</taxon>
        <taxon>Microcystaceae</taxon>
        <taxon>Microcystis</taxon>
    </lineage>
</organism>
<sequence length="156" mass="17989">MIYIFDTNSFKVLGNYFPESFPTVWERINLLVSEGRLKSVREVLKEVESGNNKRFVLDWINLNKQIFLEPTDDESLFVAEIFSIKNFRDLVIEKARLQGNPVAAPFIIACAKIRNGCVVTEEVFKPNAPKIPTVCQHFSIDCTNVQGLMEREGWRF</sequence>
<dbReference type="CDD" id="cd18711">
    <property type="entry name" value="PIN_VapC-like_DUF411"/>
    <property type="match status" value="1"/>
</dbReference>
<dbReference type="InterPro" id="IPR016541">
    <property type="entry name" value="UCP008505"/>
</dbReference>
<reference evidence="1 2" key="1">
    <citation type="submission" date="2019-01" db="EMBL/GenBank/DDBJ databases">
        <title>Coherence of Microcystis species and biogeography revealed through population genomics.</title>
        <authorList>
            <person name="Perez-Carrascal O.M."/>
            <person name="Terrat Y."/>
            <person name="Giani A."/>
            <person name="Fortin N."/>
            <person name="Tromas N."/>
            <person name="Shapiro B.J."/>
        </authorList>
    </citation>
    <scope>NUCLEOTIDE SEQUENCE [LARGE SCALE GENOMIC DNA]</scope>
    <source>
        <strain evidence="1">Mv_BB_P_19951000_S68D</strain>
    </source>
</reference>
<dbReference type="PIRSF" id="PIRSF008505">
    <property type="entry name" value="UCP008505"/>
    <property type="match status" value="1"/>
</dbReference>
<proteinExistence type="predicted"/>
<evidence type="ECO:0000313" key="1">
    <source>
        <dbReference type="EMBL" id="TRU73053.1"/>
    </source>
</evidence>
<dbReference type="Proteomes" id="UP000320674">
    <property type="component" value="Unassembled WGS sequence"/>
</dbReference>
<protein>
    <submittedName>
        <fullName evidence="1">DUF4411 family protein</fullName>
    </submittedName>
</protein>
<gene>
    <name evidence="1" type="ORF">EWV77_12570</name>
</gene>
<accession>A0A552HPC1</accession>
<dbReference type="Pfam" id="PF14367">
    <property type="entry name" value="DUF4411"/>
    <property type="match status" value="1"/>
</dbReference>
<evidence type="ECO:0000313" key="2">
    <source>
        <dbReference type="Proteomes" id="UP000320674"/>
    </source>
</evidence>